<sequence length="79" mass="9615">MKGNLSKYFVNQKNIKRQTEVIMFSSLFPVIFKYYTLKCLPFWFFFFKITINVRLQIQPQRIQGLEYIIQTKLLNINET</sequence>
<evidence type="ECO:0000256" key="1">
    <source>
        <dbReference type="SAM" id="Phobius"/>
    </source>
</evidence>
<accession>A0A2P2P217</accession>
<evidence type="ECO:0000313" key="2">
    <source>
        <dbReference type="EMBL" id="MBX48846.1"/>
    </source>
</evidence>
<keyword evidence="1" id="KW-1133">Transmembrane helix</keyword>
<dbReference type="EMBL" id="GGEC01068362">
    <property type="protein sequence ID" value="MBX48846.1"/>
    <property type="molecule type" value="Transcribed_RNA"/>
</dbReference>
<reference evidence="2" key="1">
    <citation type="submission" date="2018-02" db="EMBL/GenBank/DDBJ databases">
        <title>Rhizophora mucronata_Transcriptome.</title>
        <authorList>
            <person name="Meera S.P."/>
            <person name="Sreeshan A."/>
            <person name="Augustine A."/>
        </authorList>
    </citation>
    <scope>NUCLEOTIDE SEQUENCE</scope>
    <source>
        <tissue evidence="2">Leaf</tissue>
    </source>
</reference>
<organism evidence="2">
    <name type="scientific">Rhizophora mucronata</name>
    <name type="common">Asiatic mangrove</name>
    <dbReference type="NCBI Taxonomy" id="61149"/>
    <lineage>
        <taxon>Eukaryota</taxon>
        <taxon>Viridiplantae</taxon>
        <taxon>Streptophyta</taxon>
        <taxon>Embryophyta</taxon>
        <taxon>Tracheophyta</taxon>
        <taxon>Spermatophyta</taxon>
        <taxon>Magnoliopsida</taxon>
        <taxon>eudicotyledons</taxon>
        <taxon>Gunneridae</taxon>
        <taxon>Pentapetalae</taxon>
        <taxon>rosids</taxon>
        <taxon>fabids</taxon>
        <taxon>Malpighiales</taxon>
        <taxon>Rhizophoraceae</taxon>
        <taxon>Rhizophora</taxon>
    </lineage>
</organism>
<evidence type="ECO:0008006" key="3">
    <source>
        <dbReference type="Google" id="ProtNLM"/>
    </source>
</evidence>
<feature type="transmembrane region" description="Helical" evidence="1">
    <location>
        <begin position="21"/>
        <end position="46"/>
    </location>
</feature>
<keyword evidence="1" id="KW-0812">Transmembrane</keyword>
<proteinExistence type="predicted"/>
<name>A0A2P2P217_RHIMU</name>
<keyword evidence="1" id="KW-0472">Membrane</keyword>
<dbReference type="AlphaFoldDB" id="A0A2P2P217"/>
<protein>
    <recommendedName>
        <fullName evidence="3">Transmembrane protein</fullName>
    </recommendedName>
</protein>